<dbReference type="Pfam" id="PF03372">
    <property type="entry name" value="Exo_endo_phos"/>
    <property type="match status" value="1"/>
</dbReference>
<evidence type="ECO:0000259" key="2">
    <source>
        <dbReference type="Pfam" id="PF03372"/>
    </source>
</evidence>
<dbReference type="Proteomes" id="UP000324351">
    <property type="component" value="Unassembled WGS sequence"/>
</dbReference>
<feature type="domain" description="Endonuclease/exonuclease/phosphatase" evidence="2">
    <location>
        <begin position="57"/>
        <end position="312"/>
    </location>
</feature>
<name>A0A5B1M1U9_9ACTN</name>
<reference evidence="3 4" key="1">
    <citation type="submission" date="2019-09" db="EMBL/GenBank/DDBJ databases">
        <title>Nocardioides panacisoli sp. nov., isolated from the soil of a ginseng field.</title>
        <authorList>
            <person name="Cho C."/>
        </authorList>
    </citation>
    <scope>NUCLEOTIDE SEQUENCE [LARGE SCALE GENOMIC DNA]</scope>
    <source>
        <strain evidence="3 4">BN140041</strain>
    </source>
</reference>
<feature type="chain" id="PRO_5023073409" description="Endonuclease/exonuclease/phosphatase domain-containing protein" evidence="1">
    <location>
        <begin position="38"/>
        <end position="334"/>
    </location>
</feature>
<dbReference type="AlphaFoldDB" id="A0A5B1M1U9"/>
<dbReference type="InterPro" id="IPR005135">
    <property type="entry name" value="Endo/exonuclease/phosphatase"/>
</dbReference>
<keyword evidence="4" id="KW-1185">Reference proteome</keyword>
<reference evidence="3 4" key="2">
    <citation type="submission" date="2019-09" db="EMBL/GenBank/DDBJ databases">
        <authorList>
            <person name="Jin C."/>
        </authorList>
    </citation>
    <scope>NUCLEOTIDE SEQUENCE [LARGE SCALE GENOMIC DNA]</scope>
    <source>
        <strain evidence="3 4">BN140041</strain>
    </source>
</reference>
<dbReference type="SUPFAM" id="SSF56219">
    <property type="entry name" value="DNase I-like"/>
    <property type="match status" value="1"/>
</dbReference>
<proteinExistence type="predicted"/>
<evidence type="ECO:0000313" key="3">
    <source>
        <dbReference type="EMBL" id="KAA1427125.1"/>
    </source>
</evidence>
<sequence>MDWKSPVWNPRRLPFARLGVLALVATLALAPSTTADAQPSQSATAAAEPASSVVRIATFNTAALSSTREAFRDVKDLLAQGPDIVALQEMSSWERRERVRKRLLDCEGCAWDGWIPVPAVPGGQPILWRSDKFTFLGRDWIQVAPETFVGDRGAGPSTINAKYVVRLRLLDKATGRTIWILNNHFVPTVQESDGSRNDNHRRTQLYARHMAGLQEIIDRIRTEEGGGLVFVTGDFNVNYRKDKIAQDPIFPYAALGTRGIRSSFYKLGEPGTGTHVLDNGFDKRLIDYVHYKPTRRVIGMGQRIVRGMNSDHRPLIVDFKVTTPGCWVRGELIC</sequence>
<dbReference type="EMBL" id="VUJW01000003">
    <property type="protein sequence ID" value="KAA1427125.1"/>
    <property type="molecule type" value="Genomic_DNA"/>
</dbReference>
<organism evidence="3 4">
    <name type="scientific">Nocardioides antri</name>
    <dbReference type="NCBI Taxonomy" id="2607659"/>
    <lineage>
        <taxon>Bacteria</taxon>
        <taxon>Bacillati</taxon>
        <taxon>Actinomycetota</taxon>
        <taxon>Actinomycetes</taxon>
        <taxon>Propionibacteriales</taxon>
        <taxon>Nocardioidaceae</taxon>
        <taxon>Nocardioides</taxon>
    </lineage>
</organism>
<keyword evidence="1" id="KW-0732">Signal</keyword>
<gene>
    <name evidence="3" type="ORF">F0U47_06300</name>
</gene>
<dbReference type="InterPro" id="IPR036691">
    <property type="entry name" value="Endo/exonu/phosph_ase_sf"/>
</dbReference>
<evidence type="ECO:0000313" key="4">
    <source>
        <dbReference type="Proteomes" id="UP000324351"/>
    </source>
</evidence>
<accession>A0A5B1M1U9</accession>
<evidence type="ECO:0000256" key="1">
    <source>
        <dbReference type="SAM" id="SignalP"/>
    </source>
</evidence>
<comment type="caution">
    <text evidence="3">The sequence shown here is derived from an EMBL/GenBank/DDBJ whole genome shotgun (WGS) entry which is preliminary data.</text>
</comment>
<feature type="signal peptide" evidence="1">
    <location>
        <begin position="1"/>
        <end position="37"/>
    </location>
</feature>
<protein>
    <recommendedName>
        <fullName evidence="2">Endonuclease/exonuclease/phosphatase domain-containing protein</fullName>
    </recommendedName>
</protein>
<dbReference type="GO" id="GO:0003824">
    <property type="term" value="F:catalytic activity"/>
    <property type="evidence" value="ECO:0007669"/>
    <property type="project" value="InterPro"/>
</dbReference>
<dbReference type="Gene3D" id="3.60.10.10">
    <property type="entry name" value="Endonuclease/exonuclease/phosphatase"/>
    <property type="match status" value="1"/>
</dbReference>